<comment type="caution">
    <text evidence="2">The sequence shown here is derived from an EMBL/GenBank/DDBJ whole genome shotgun (WGS) entry which is preliminary data.</text>
</comment>
<reference evidence="2 3" key="1">
    <citation type="submission" date="2016-07" db="EMBL/GenBank/DDBJ databases">
        <title>Pervasive Adenine N6-methylation of Active Genes in Fungi.</title>
        <authorList>
            <consortium name="DOE Joint Genome Institute"/>
            <person name="Mondo S.J."/>
            <person name="Dannebaum R.O."/>
            <person name="Kuo R.C."/>
            <person name="Labutti K."/>
            <person name="Haridas S."/>
            <person name="Kuo A."/>
            <person name="Salamov A."/>
            <person name="Ahrendt S.R."/>
            <person name="Lipzen A."/>
            <person name="Sullivan W."/>
            <person name="Andreopoulos W.B."/>
            <person name="Clum A."/>
            <person name="Lindquist E."/>
            <person name="Daum C."/>
            <person name="Ramamoorthy G.K."/>
            <person name="Gryganskyi A."/>
            <person name="Culley D."/>
            <person name="Magnuson J.K."/>
            <person name="James T.Y."/>
            <person name="O'Malley M.A."/>
            <person name="Stajich J.E."/>
            <person name="Spatafora J.W."/>
            <person name="Visel A."/>
            <person name="Grigoriev I.V."/>
        </authorList>
    </citation>
    <scope>NUCLEOTIDE SEQUENCE [LARGE SCALE GENOMIC DNA]</scope>
    <source>
        <strain evidence="2 3">CBS 115471</strain>
    </source>
</reference>
<feature type="compositionally biased region" description="Polar residues" evidence="1">
    <location>
        <begin position="64"/>
        <end position="73"/>
    </location>
</feature>
<name>A0A1Y1Z8T0_9PLEO</name>
<feature type="region of interest" description="Disordered" evidence="1">
    <location>
        <begin position="59"/>
        <end position="90"/>
    </location>
</feature>
<dbReference type="EMBL" id="MCFA01000115">
    <property type="protein sequence ID" value="ORY06668.1"/>
    <property type="molecule type" value="Genomic_DNA"/>
</dbReference>
<evidence type="ECO:0000313" key="2">
    <source>
        <dbReference type="EMBL" id="ORY06668.1"/>
    </source>
</evidence>
<keyword evidence="3" id="KW-1185">Reference proteome</keyword>
<accession>A0A1Y1Z8T0</accession>
<gene>
    <name evidence="2" type="ORF">BCR34DRAFT_571202</name>
</gene>
<feature type="compositionally biased region" description="Low complexity" evidence="1">
    <location>
        <begin position="114"/>
        <end position="125"/>
    </location>
</feature>
<feature type="region of interest" description="Disordered" evidence="1">
    <location>
        <begin position="110"/>
        <end position="133"/>
    </location>
</feature>
<organism evidence="2 3">
    <name type="scientific">Clohesyomyces aquaticus</name>
    <dbReference type="NCBI Taxonomy" id="1231657"/>
    <lineage>
        <taxon>Eukaryota</taxon>
        <taxon>Fungi</taxon>
        <taxon>Dikarya</taxon>
        <taxon>Ascomycota</taxon>
        <taxon>Pezizomycotina</taxon>
        <taxon>Dothideomycetes</taxon>
        <taxon>Pleosporomycetidae</taxon>
        <taxon>Pleosporales</taxon>
        <taxon>Lindgomycetaceae</taxon>
        <taxon>Clohesyomyces</taxon>
    </lineage>
</organism>
<dbReference type="Proteomes" id="UP000193144">
    <property type="component" value="Unassembled WGS sequence"/>
</dbReference>
<proteinExistence type="predicted"/>
<sequence length="160" mass="17189">MNAVGLTLPLRTRPYVINKRASVSPSYIPSSIHHQCMKKSPIVQSNRQMNEMRRVDAPRKLGQGSASLGTALQYSRHDNGQRPKHSIIDEDGARMSAASRLAQDGVADLNKCTSSQSPHSHNPHPTFASASVTPLHAPPLGPCSIDTLSPWPSAQPIVGG</sequence>
<evidence type="ECO:0000313" key="3">
    <source>
        <dbReference type="Proteomes" id="UP000193144"/>
    </source>
</evidence>
<evidence type="ECO:0000256" key="1">
    <source>
        <dbReference type="SAM" id="MobiDB-lite"/>
    </source>
</evidence>
<feature type="compositionally biased region" description="Basic and acidic residues" evidence="1">
    <location>
        <begin position="75"/>
        <end position="90"/>
    </location>
</feature>
<dbReference type="AlphaFoldDB" id="A0A1Y1Z8T0"/>
<protein>
    <submittedName>
        <fullName evidence="2">Uncharacterized protein</fullName>
    </submittedName>
</protein>